<evidence type="ECO:0000313" key="3">
    <source>
        <dbReference type="EMBL" id="MBO3116248.1"/>
    </source>
</evidence>
<dbReference type="NCBIfam" id="TIGR04183">
    <property type="entry name" value="Por_Secre_tail"/>
    <property type="match status" value="1"/>
</dbReference>
<protein>
    <submittedName>
        <fullName evidence="3">T9SS type A sorting domain-containing protein</fullName>
    </submittedName>
</protein>
<reference evidence="3 4" key="1">
    <citation type="submission" date="2021-03" db="EMBL/GenBank/DDBJ databases">
        <title>Winogradskyella sp. nov., isolated from costal sediment.</title>
        <authorList>
            <person name="Gao C."/>
        </authorList>
    </citation>
    <scope>NUCLEOTIDE SEQUENCE [LARGE SCALE GENOMIC DNA]</scope>
    <source>
        <strain evidence="3 4">DF17</strain>
    </source>
</reference>
<dbReference type="Gene3D" id="2.60.40.10">
    <property type="entry name" value="Immunoglobulins"/>
    <property type="match status" value="3"/>
</dbReference>
<dbReference type="Proteomes" id="UP000676776">
    <property type="component" value="Unassembled WGS sequence"/>
</dbReference>
<sequence>MKTHITLWLCCCITWFSLGQSITELEYFFNTDPGFGNANTLTPNANSGELSQSFNISPPTDATGFNTLYIRAKDDTNTWSLYANSIVFITDTDNSGTATELTAAEYFINTDPGFGNATALPLNTNTGNLTQSFPIPIGASLSGFNTIYIRTQDDLGNWSLYDNVKFFVTEEQGSGATSITALEYFIDTDPGFGNATSVGVNTNTGSVSQSFAIPLVNLDEGFHNLYIRTQDDFGEWSLYDKRLFFVTPEQNVSPIVAAEYFYDVDPGLGNGTSVVLQPTGNLDEFTVDLSTADITCDFHDFYIRLINEDGSWSLYDYGLQIEVFDNADPTIVVFNDITVELDASGQGSLTIADVDNGTFDDCELVSVELNQPQFDYTCADLGTQTVTVTATDAEAKVSTLDVAITVVDLIDPVALAQNITVQLNTNGQVTITADDLENGSTDNCSITSRSVDVSSFDCSNLGDNLVNFTVTDSSGNTNTVQATVTVEDSVNPEALTQNITVQLDASGNATITADDVDQSTDNCSIVTKALDITSFDCSNLGANTVNLTVTDQSGNSASTTATVTVEDSISPTVITQDVTVQLDSNGTATITTADIENGSTDNCGISSLALDIDTFDCSNLGSNTVTLTVTDQSGNSAFGTANVTVEDGVAPTVLAQNITLQLDATGSATLDPALLDNGSSDNCGIASFASDITLFSCSDIGANTVNLTVTDTSGNTDVTTATVTVEDGVDPSVITQNISIGLDSGGIATITVDDIDNGSSDNCGIATRTLDITTFDCSNLGANTVTLNITDVNGRTGNATATVTVTDSTDPLAVSQNITLELDVNGNATLTPDAIDGGSSDNCGIDSRSIDVSSFSCVDLGANTVNLTVFDASGNSNTTSATVTVEDNLDPIALGQDITIGLEGNPSVSIVALDVDNGSSDNCGINSYTIDVDTFTAVGTYPVVLTVTDASGNSNSTTVTVTVEATLGLSENSIDPKRIDLHPNPTQYELRITTDYTISQFSIYDALGKEVLKSNNSASTINVQGLSNGVYFIKLSIGSTSVVKRFIKQ</sequence>
<dbReference type="PROSITE" id="PS50093">
    <property type="entry name" value="PKD"/>
    <property type="match status" value="1"/>
</dbReference>
<accession>A0ABS3T0I1</accession>
<organism evidence="3 4">
    <name type="scientific">Winogradskyella pelagia</name>
    <dbReference type="NCBI Taxonomy" id="2819984"/>
    <lineage>
        <taxon>Bacteria</taxon>
        <taxon>Pseudomonadati</taxon>
        <taxon>Bacteroidota</taxon>
        <taxon>Flavobacteriia</taxon>
        <taxon>Flavobacteriales</taxon>
        <taxon>Flavobacteriaceae</taxon>
        <taxon>Winogradskyella</taxon>
    </lineage>
</organism>
<evidence type="ECO:0000256" key="1">
    <source>
        <dbReference type="ARBA" id="ARBA00022729"/>
    </source>
</evidence>
<dbReference type="InterPro" id="IPR000601">
    <property type="entry name" value="PKD_dom"/>
</dbReference>
<dbReference type="RefSeq" id="WP_208153191.1">
    <property type="nucleotide sequence ID" value="NZ_JAGEVF010000003.1"/>
</dbReference>
<dbReference type="InterPro" id="IPR022409">
    <property type="entry name" value="PKD/Chitinase_dom"/>
</dbReference>
<dbReference type="Pfam" id="PF18962">
    <property type="entry name" value="Por_Secre_tail"/>
    <property type="match status" value="1"/>
</dbReference>
<dbReference type="InterPro" id="IPR026444">
    <property type="entry name" value="Secre_tail"/>
</dbReference>
<proteinExistence type="predicted"/>
<keyword evidence="4" id="KW-1185">Reference proteome</keyword>
<dbReference type="InterPro" id="IPR013783">
    <property type="entry name" value="Ig-like_fold"/>
</dbReference>
<evidence type="ECO:0000259" key="2">
    <source>
        <dbReference type="PROSITE" id="PS50093"/>
    </source>
</evidence>
<dbReference type="SUPFAM" id="SSF49299">
    <property type="entry name" value="PKD domain"/>
    <property type="match status" value="1"/>
</dbReference>
<dbReference type="InterPro" id="IPR035986">
    <property type="entry name" value="PKD_dom_sf"/>
</dbReference>
<name>A0ABS3T0I1_9FLAO</name>
<dbReference type="SMART" id="SM00089">
    <property type="entry name" value="PKD"/>
    <property type="match status" value="2"/>
</dbReference>
<evidence type="ECO:0000313" key="4">
    <source>
        <dbReference type="Proteomes" id="UP000676776"/>
    </source>
</evidence>
<dbReference type="EMBL" id="JAGEVF010000003">
    <property type="protein sequence ID" value="MBO3116248.1"/>
    <property type="molecule type" value="Genomic_DNA"/>
</dbReference>
<dbReference type="PANTHER" id="PTHR24273:SF32">
    <property type="entry name" value="HYALIN"/>
    <property type="match status" value="1"/>
</dbReference>
<keyword evidence="1" id="KW-0732">Signal</keyword>
<feature type="domain" description="PKD" evidence="2">
    <location>
        <begin position="904"/>
        <end position="970"/>
    </location>
</feature>
<dbReference type="PANTHER" id="PTHR24273">
    <property type="entry name" value="FI04643P-RELATED"/>
    <property type="match status" value="1"/>
</dbReference>
<gene>
    <name evidence="3" type="ORF">J4050_05780</name>
</gene>
<comment type="caution">
    <text evidence="3">The sequence shown here is derived from an EMBL/GenBank/DDBJ whole genome shotgun (WGS) entry which is preliminary data.</text>
</comment>